<keyword evidence="1" id="KW-1133">Transmembrane helix</keyword>
<sequence>MSATDDRTAHRQVVRLPVGHRSLPALPLGRTIGTHLLVGLTVALAGLGFVAGATDGWGVLIAVQATALLVGGWSVLLLGTLLPATLHRGRLVVRRRPDRLELPGSRLLAGLLVALLALILLLPLTLLGSWAARGSLEGSAGAVVLALVLLPLGLPLLVQVLSGRLRAPSLVLDADGVTSRSWRRATAVAWAELAEVRLVADPGRRLVLHASTVAARRTTLGAASTSLGARTVGGPVVAADEVSVPVAFLGSDATLVADLLEACRTDPTRWADVTTGP</sequence>
<evidence type="ECO:0008006" key="4">
    <source>
        <dbReference type="Google" id="ProtNLM"/>
    </source>
</evidence>
<evidence type="ECO:0000256" key="1">
    <source>
        <dbReference type="SAM" id="Phobius"/>
    </source>
</evidence>
<dbReference type="EMBL" id="JAFBBZ010000001">
    <property type="protein sequence ID" value="MBM7508462.1"/>
    <property type="molecule type" value="Genomic_DNA"/>
</dbReference>
<gene>
    <name evidence="2" type="ORF">JOE61_002276</name>
</gene>
<dbReference type="RefSeq" id="WP_193669563.1">
    <property type="nucleotide sequence ID" value="NZ_JACDTV010000009.1"/>
</dbReference>
<feature type="transmembrane region" description="Helical" evidence="1">
    <location>
        <begin position="57"/>
        <end position="86"/>
    </location>
</feature>
<organism evidence="2 3">
    <name type="scientific">Nocardioides salarius</name>
    <dbReference type="NCBI Taxonomy" id="374513"/>
    <lineage>
        <taxon>Bacteria</taxon>
        <taxon>Bacillati</taxon>
        <taxon>Actinomycetota</taxon>
        <taxon>Actinomycetes</taxon>
        <taxon>Propionibacteriales</taxon>
        <taxon>Nocardioidaceae</taxon>
        <taxon>Nocardioides</taxon>
    </lineage>
</organism>
<accession>A0ABS2MB92</accession>
<comment type="caution">
    <text evidence="2">The sequence shown here is derived from an EMBL/GenBank/DDBJ whole genome shotgun (WGS) entry which is preliminary data.</text>
</comment>
<feature type="transmembrane region" description="Helical" evidence="1">
    <location>
        <begin position="31"/>
        <end position="51"/>
    </location>
</feature>
<feature type="transmembrane region" description="Helical" evidence="1">
    <location>
        <begin position="107"/>
        <end position="132"/>
    </location>
</feature>
<reference evidence="2 3" key="1">
    <citation type="submission" date="2021-01" db="EMBL/GenBank/DDBJ databases">
        <title>Sequencing the genomes of 1000 actinobacteria strains.</title>
        <authorList>
            <person name="Klenk H.-P."/>
        </authorList>
    </citation>
    <scope>NUCLEOTIDE SEQUENCE [LARGE SCALE GENOMIC DNA]</scope>
    <source>
        <strain evidence="2 3">DSM 18239</strain>
    </source>
</reference>
<proteinExistence type="predicted"/>
<name>A0ABS2MB92_9ACTN</name>
<keyword evidence="3" id="KW-1185">Reference proteome</keyword>
<keyword evidence="1" id="KW-0812">Transmembrane</keyword>
<evidence type="ECO:0000313" key="3">
    <source>
        <dbReference type="Proteomes" id="UP000732378"/>
    </source>
</evidence>
<evidence type="ECO:0000313" key="2">
    <source>
        <dbReference type="EMBL" id="MBM7508462.1"/>
    </source>
</evidence>
<dbReference type="Proteomes" id="UP000732378">
    <property type="component" value="Unassembled WGS sequence"/>
</dbReference>
<feature type="transmembrane region" description="Helical" evidence="1">
    <location>
        <begin position="138"/>
        <end position="158"/>
    </location>
</feature>
<keyword evidence="1" id="KW-0472">Membrane</keyword>
<protein>
    <recommendedName>
        <fullName evidence="4">PH domain-containing protein</fullName>
    </recommendedName>
</protein>